<feature type="compositionally biased region" description="Polar residues" evidence="4">
    <location>
        <begin position="45"/>
        <end position="81"/>
    </location>
</feature>
<comment type="subcellular location">
    <subcellularLocation>
        <location evidence="1">Nucleus</location>
    </subcellularLocation>
</comment>
<feature type="compositionally biased region" description="Acidic residues" evidence="4">
    <location>
        <begin position="343"/>
        <end position="354"/>
    </location>
</feature>
<feature type="region of interest" description="Disordered" evidence="4">
    <location>
        <begin position="536"/>
        <end position="604"/>
    </location>
</feature>
<dbReference type="PANTHER" id="PTHR15321">
    <property type="entry name" value="TUMOR SUPPRESSOR P53-BINDING PROTEIN 1"/>
    <property type="match status" value="1"/>
</dbReference>
<dbReference type="InterPro" id="IPR047250">
    <property type="entry name" value="BRCT_p53bp1-like_rpt2"/>
</dbReference>
<reference evidence="6" key="1">
    <citation type="submission" date="2022-07" db="EMBL/GenBank/DDBJ databases">
        <authorList>
            <person name="Trinca V."/>
            <person name="Uliana J.V.C."/>
            <person name="Torres T.T."/>
            <person name="Ward R.J."/>
            <person name="Monesi N."/>
        </authorList>
    </citation>
    <scope>NUCLEOTIDE SEQUENCE</scope>
    <source>
        <strain evidence="6">HSMRA1968</strain>
        <tissue evidence="6">Whole embryos</tissue>
    </source>
</reference>
<dbReference type="InterPro" id="IPR002999">
    <property type="entry name" value="Tudor"/>
</dbReference>
<keyword evidence="2" id="KW-0227">DNA damage</keyword>
<evidence type="ECO:0000256" key="2">
    <source>
        <dbReference type="ARBA" id="ARBA00022763"/>
    </source>
</evidence>
<sequence>MEDQASSLQLDLIDNGLSHNGNNLEGMEISESFQSQKVVDHSNDVDGSNGINLLDTASSTTSETVNDQTSADVKKVQNASNGVEEKIASESTENHQDDDLIRELEQFEGSKKDDEVKTSVAEATEENGSNLQDTTDLLKDLESDSPCPGPSDIEMEKIDSAIGDELMEVDEAKKADDVHVDSTTESSNKRKPSPDSFVESSPKRANVEVKSETISAPDVLNNDTQKSTSEIDSDTESKLLQENSDGEASNSDVVEASITSTSTATKTPNEVTTDAKPADNITTPNEDPVVSSSGNLETTPTNVDATKDDKQTDVLKDDDANVNESIEPKGDDEVSSNKNDTTEVMEQDLDETVEAECKIEKDEKVTSNETESPAEIQDKSEEVDSKTNEIAVSEAEPVESSEGKPTSMEIDAEPEPQTEEAKEATEKFNGLPITTAESNVDSKNSSGIAADIAEETDSGKVEAAEPVQAEKIFEIRLFYENKDFKSMSIESSEEKKTTEETVGETSSEPIKHTATNVVELCDFMLQHFGELKKSLNVGEDSSPKVASNRGKGSAKKSATTPSSVTQVTPKSGKRNSTSKTDEAESKAKKAKSSEKPNDDEEEVKGDCCLARWTDRKYYAGRVTEEKPGNKFSVRFEDGATKVLAAEVIVFGTGNELPLLDHSVHVLVSDDTYEPGIVTKIETDGDVVKYTVVAESKTVTCSASDIYLMDDQAKAIHNSIKSKEVQAKTPETPSAKRTGRLPAKLEETITTAGGGRSSRGKKGQSVTSPEPGFSGDIDAKKSGRRSKRSVAPQTRISESSDFSESHGDLSSSGFDSALEAISGVQPELQNTQEIVIEEYLGGDSTQNLSVVLGPMPKKRTLFKGCHFLLTCTIPMKKARLSKAKDFRFCTTPFLKEHLCSQIEQGGGVVYSMFENIPKETYGKCILIAQFPCTTARYIQCLAANIMPVSHEWIIDCCTKNQLLSCDDYILPSGWSMVDELFIKWKVSRSKTSRKSSKPLRSKKIMIDSSQGDFGIFWKRVCTLNGAKVIQLERVKRTSSSTVIIDEEFDEEIKWMAEKYKMPLVSSVWIVQSLIVGYPFDSDASPKLKLPFDDEDF</sequence>
<dbReference type="PANTHER" id="PTHR15321:SF3">
    <property type="entry name" value="TP53-BINDING PROTEIN 1"/>
    <property type="match status" value="1"/>
</dbReference>
<name>A0A9Q0RX12_9DIPT</name>
<gene>
    <name evidence="6" type="primary">Tp53bp1</name>
    <name evidence="6" type="ORF">Bhyg_14177</name>
</gene>
<dbReference type="SUPFAM" id="SSF63748">
    <property type="entry name" value="Tudor/PWWP/MBT"/>
    <property type="match status" value="1"/>
</dbReference>
<dbReference type="AlphaFoldDB" id="A0A9Q0RX12"/>
<dbReference type="InterPro" id="IPR036420">
    <property type="entry name" value="BRCT_dom_sf"/>
</dbReference>
<dbReference type="InterPro" id="IPR001357">
    <property type="entry name" value="BRCT_dom"/>
</dbReference>
<dbReference type="EMBL" id="WJQU01000004">
    <property type="protein sequence ID" value="KAJ6635591.1"/>
    <property type="molecule type" value="Genomic_DNA"/>
</dbReference>
<dbReference type="Gene3D" id="3.40.50.10190">
    <property type="entry name" value="BRCT domain"/>
    <property type="match status" value="2"/>
</dbReference>
<proteinExistence type="predicted"/>
<feature type="compositionally biased region" description="Polar residues" evidence="4">
    <location>
        <begin position="790"/>
        <end position="810"/>
    </location>
</feature>
<feature type="region of interest" description="Disordered" evidence="4">
    <location>
        <begin position="719"/>
        <end position="810"/>
    </location>
</feature>
<evidence type="ECO:0000256" key="4">
    <source>
        <dbReference type="SAM" id="MobiDB-lite"/>
    </source>
</evidence>
<keyword evidence="7" id="KW-1185">Reference proteome</keyword>
<feature type="domain" description="BRCT" evidence="5">
    <location>
        <begin position="856"/>
        <end position="969"/>
    </location>
</feature>
<dbReference type="InterPro" id="IPR047249">
    <property type="entry name" value="BRCT_p53bp1-like_rpt1"/>
</dbReference>
<feature type="compositionally biased region" description="Basic and acidic residues" evidence="4">
    <location>
        <begin position="305"/>
        <end position="319"/>
    </location>
</feature>
<dbReference type="Pfam" id="PF18428">
    <property type="entry name" value="BRCT_3"/>
    <property type="match status" value="1"/>
</dbReference>
<feature type="compositionally biased region" description="Basic and acidic residues" evidence="4">
    <location>
        <begin position="201"/>
        <end position="211"/>
    </location>
</feature>
<dbReference type="GO" id="GO:0005634">
    <property type="term" value="C:nucleus"/>
    <property type="evidence" value="ECO:0007669"/>
    <property type="project" value="UniProtKB-SubCell"/>
</dbReference>
<dbReference type="InterPro" id="IPR047252">
    <property type="entry name" value="TP53BP1-like"/>
</dbReference>
<feature type="compositionally biased region" description="Basic and acidic residues" evidence="4">
    <location>
        <begin position="355"/>
        <end position="366"/>
    </location>
</feature>
<dbReference type="Proteomes" id="UP001151699">
    <property type="component" value="Chromosome C"/>
</dbReference>
<dbReference type="Gene3D" id="2.30.30.140">
    <property type="match status" value="1"/>
</dbReference>
<dbReference type="CDD" id="cd17745">
    <property type="entry name" value="BRCT_p53bp1_rpt1"/>
    <property type="match status" value="1"/>
</dbReference>
<dbReference type="SMART" id="SM00333">
    <property type="entry name" value="TUDOR"/>
    <property type="match status" value="1"/>
</dbReference>
<keyword evidence="3" id="KW-0539">Nucleus</keyword>
<dbReference type="Pfam" id="PF16589">
    <property type="entry name" value="BRCT_2"/>
    <property type="match status" value="1"/>
</dbReference>
<dbReference type="GO" id="GO:0000077">
    <property type="term" value="P:DNA damage checkpoint signaling"/>
    <property type="evidence" value="ECO:0007669"/>
    <property type="project" value="TreeGrafter"/>
</dbReference>
<accession>A0A9Q0RX12</accession>
<evidence type="ECO:0000256" key="3">
    <source>
        <dbReference type="ARBA" id="ARBA00023242"/>
    </source>
</evidence>
<feature type="compositionally biased region" description="Polar residues" evidence="4">
    <location>
        <begin position="280"/>
        <end position="304"/>
    </location>
</feature>
<organism evidence="6 7">
    <name type="scientific">Pseudolycoriella hygida</name>
    <dbReference type="NCBI Taxonomy" id="35572"/>
    <lineage>
        <taxon>Eukaryota</taxon>
        <taxon>Metazoa</taxon>
        <taxon>Ecdysozoa</taxon>
        <taxon>Arthropoda</taxon>
        <taxon>Hexapoda</taxon>
        <taxon>Insecta</taxon>
        <taxon>Pterygota</taxon>
        <taxon>Neoptera</taxon>
        <taxon>Endopterygota</taxon>
        <taxon>Diptera</taxon>
        <taxon>Nematocera</taxon>
        <taxon>Sciaroidea</taxon>
        <taxon>Sciaridae</taxon>
        <taxon>Pseudolycoriella</taxon>
    </lineage>
</organism>
<feature type="compositionally biased region" description="Basic and acidic residues" evidence="4">
    <location>
        <begin position="376"/>
        <end position="387"/>
    </location>
</feature>
<dbReference type="PROSITE" id="PS50172">
    <property type="entry name" value="BRCT"/>
    <property type="match status" value="1"/>
</dbReference>
<feature type="region of interest" description="Disordered" evidence="4">
    <location>
        <begin position="484"/>
        <end position="512"/>
    </location>
</feature>
<feature type="compositionally biased region" description="Low complexity" evidence="4">
    <location>
        <begin position="389"/>
        <end position="400"/>
    </location>
</feature>
<dbReference type="GO" id="GO:0045944">
    <property type="term" value="P:positive regulation of transcription by RNA polymerase II"/>
    <property type="evidence" value="ECO:0007669"/>
    <property type="project" value="TreeGrafter"/>
</dbReference>
<evidence type="ECO:0000259" key="5">
    <source>
        <dbReference type="PROSITE" id="PS50172"/>
    </source>
</evidence>
<feature type="compositionally biased region" description="Polar residues" evidence="4">
    <location>
        <begin position="238"/>
        <end position="252"/>
    </location>
</feature>
<feature type="compositionally biased region" description="Polar residues" evidence="4">
    <location>
        <begin position="221"/>
        <end position="230"/>
    </location>
</feature>
<comment type="caution">
    <text evidence="6">The sequence shown here is derived from an EMBL/GenBank/DDBJ whole genome shotgun (WGS) entry which is preliminary data.</text>
</comment>
<protein>
    <submittedName>
        <fullName evidence="6">TP53-binding protein 1</fullName>
    </submittedName>
</protein>
<feature type="compositionally biased region" description="Low complexity" evidence="4">
    <location>
        <begin position="256"/>
        <end position="267"/>
    </location>
</feature>
<feature type="compositionally biased region" description="Polar residues" evidence="4">
    <location>
        <begin position="126"/>
        <end position="135"/>
    </location>
</feature>
<dbReference type="SUPFAM" id="SSF52113">
    <property type="entry name" value="BRCT domain"/>
    <property type="match status" value="2"/>
</dbReference>
<feature type="compositionally biased region" description="Basic and acidic residues" evidence="4">
    <location>
        <begin position="170"/>
        <end position="182"/>
    </location>
</feature>
<feature type="compositionally biased region" description="Polar residues" evidence="4">
    <location>
        <begin position="556"/>
        <end position="578"/>
    </location>
</feature>
<evidence type="ECO:0000313" key="6">
    <source>
        <dbReference type="EMBL" id="KAJ6635591.1"/>
    </source>
</evidence>
<feature type="compositionally biased region" description="Polar residues" evidence="4">
    <location>
        <begin position="435"/>
        <end position="447"/>
    </location>
</feature>
<dbReference type="GO" id="GO:0042393">
    <property type="term" value="F:histone binding"/>
    <property type="evidence" value="ECO:0007669"/>
    <property type="project" value="TreeGrafter"/>
</dbReference>
<evidence type="ECO:0000256" key="1">
    <source>
        <dbReference type="ARBA" id="ARBA00004123"/>
    </source>
</evidence>
<dbReference type="CDD" id="cd17724">
    <property type="entry name" value="BRCT_p53bp1_rpt2"/>
    <property type="match status" value="1"/>
</dbReference>
<feature type="region of interest" description="Disordered" evidence="4">
    <location>
        <begin position="1"/>
        <end position="466"/>
    </location>
</feature>
<feature type="compositionally biased region" description="Basic and acidic residues" evidence="4">
    <location>
        <begin position="579"/>
        <end position="596"/>
    </location>
</feature>
<evidence type="ECO:0000313" key="7">
    <source>
        <dbReference type="Proteomes" id="UP001151699"/>
    </source>
</evidence>
<feature type="compositionally biased region" description="Basic and acidic residues" evidence="4">
    <location>
        <begin position="83"/>
        <end position="117"/>
    </location>
</feature>
<dbReference type="OrthoDB" id="129353at2759"/>